<feature type="domain" description="PKS/mFAS DH" evidence="10">
    <location>
        <begin position="960"/>
        <end position="1271"/>
    </location>
</feature>
<sequence length="2314" mass="253331">MARHNHINGVNANKGQPMVPEEPIAIIGTAMRLPGRASNLSRLWDMLRDPPSDLSRQPPPKRFSSKGFFHPDPEHHGTSNSEKSYFLEEDVRTFDAAFFNIAPREAEAIDPQHRLLLEVVYEALETAGIPLEKTQGSDTAVFVGQMSNDYWDHLLRDVDSVPKYMATGTARSVTANRLSYFFDWHGPSMSIDTACSSSMVALHDAVQVLRSGRSSMAVAAGCHLVLGPESYVIESKLRMISPTGTCKMWDVDADGYARAEGCAVLVLKTLSNALRDGDPIVAVVKETGVNQDGRTRGITMPSAEAQATLIRETYLRAGLNPTQPSDRPHYFEAHGTGTQAGDPVEAEAIHLAFFQESNKTGSAELSESKAQEKLVVGSIKTVVGHLEATAGLAGILKGIAAMHHKTIPPNLWFQSLNPKISPFYKGVRVPTAVEEWPKTASDGVMRCSVNSFGFGGTNAHTILECYESKTIPAPQGSEEIRLVTPLTLSAASAASLVDVVEAYHNYLTSEQDVDLDNLAFTLQCRRSALPYRLAFSGIDTLSLIKQMSECLESARSSPNLSIGTLHRKEKLDGGAPKLLGIFTGQGAQWPGMGKELFKSSKVFSDAIRKMQESLDVLPDPPSWSLVDQFKDGASSSSEEAAVAQPVSLALQVALVDTLRAAGVEFDSVIAHSSGEIAAAYTTGLISAHDAIRIAYYRGKYSVLATEGGGMMAVGMDFAEAKAFCDQKQLRGRLTAAASNSPKSTTLSGAVDALKEAAVLLGNTFHRFLKVDKAYHSNAMLPCCEPFQAVLERCAIQVHEPNDVLWVSSVRQGQQPRSFADDLKGPYWAETLHKPVLFSQALSHVLEMRTLEAVLEVGPHPALRGPSLQTHAHVAVDKGSILPYKGVLERFKHDGEAFSSCLGFLWQNFGWDRFEAYRATALSPRQPKVLDRLPGYPWDHRNLFWADSSKSSRFRHREAYHPLLGFRSVESHAMELRWKNTWSLKEMPWLKGHIVQCQVVVPGVSYLTLALEAAASLRPRDKTTTGIELHDISIHRAIIVEDEETQGTDVFVSVSSRKQDLSCTKATFNIYASNDHDKDPFHVCSGEILLRHSATDNDFEALENFDISHAKQDMSHVQPSLFYSEMGRVGLCWDRPFLSDAMFRSHHRSLLSASKSETDPHHQQLLLNPVLLDIGFQGALVGFASPGDGRLWSPYLPTHISCCSFDLKALELKDTTHDQVCFSNIVLESTLPNRSTTATFTCDVNGFYAVDGRCFVQVEGLTFSCISPAQEVNDREMFANEIWVPASLLDLDLRPHDILGAFARVDIAASPQYPETQVLTARDVDDLRELFHKDSKRINFSEYDLDGSNPPPAIAERKYDLIICTQTIKDLADFKSLLSKLYEFVKPGGSTILSVGSGHSCTQVLKNCGFKGVELVLWSGPDSRLILTKADDDSIKPSESRLAIGARLSDAIIIGEHNPQTAGIIDAVKQDTAGTLGKVTVIEGLAYIQSLGPLTDATVLCLVDLQDDTLRDPTVETLDGMKLLLENARRVLWVTQGRRQKNPFASMMVGLGRSIISETPLLNLQFLDIEDSLSEPVTQHTISQCFTKLIDSGTWSSNNTAKLWKQEPEMVLSQGKLLVPRIRPLTELNDRLNCQNRIIAKPILTGHQHRLEIARVGAFYAAHECHDDIPAVNAITISHSVCLPMVFSGQTTGYLGLGTTASGEKVVAISPNNRNIHSIEECAFSACSWTTGNESQFLASIASAIFIRASFEQTSHYVVLHHPYKCMYKLAASMAREANAKLISSVSVSERSSLEEGATVIPVSSLTTRHSIWKSISGQVGAFVYVPGLTSVEDGVLAHRMVKALPGTCKIFRPLSAASSSQHEGRRVNLYVNIKEACQTLAKSVEDVARSGDLDTLGHNHQMQCIDIGEITERAASDDIARIIDWTKKTRFGMSIRPKDPTKHLSPNKTYLMVGLTGDLGRSLVQWMLRSGARHIVLTSRSPKVSDSWLQACRDISPDSQVTVMKMDVTDEADVRSVCHSITACMPPIGGVVNAAMVMDDCLFSKLNLASFKRVVEPKVKGSMILDKVFHDIDLDFFIMFSSISCVVGNRGQSSYSAANLAQSTIAAARRSRGLSASAIALGMVVGVGYVTRADASTEAIQDNVRLQNGIPLGETDIHTIFLEAILFGKRPSQEPSELITGLKSVGPEDMELPLWHDNPRFSRLSKIEGLDDKPATETKSGQVKVPVREQLRQSTTQSEAFEVLSNALKQKLKVVLKSGTQDISNEVALVQVGVDSLSAVEIRSWFAKEVGVDVPVLKILNGASIRSLCLEGSP</sequence>
<gene>
    <name evidence="11" type="ORF">FPHYL_13271</name>
</gene>
<dbReference type="Gene3D" id="3.10.129.110">
    <property type="entry name" value="Polyketide synthase dehydratase"/>
    <property type="match status" value="1"/>
</dbReference>
<feature type="domain" description="Carrier" evidence="8">
    <location>
        <begin position="2238"/>
        <end position="2314"/>
    </location>
</feature>
<evidence type="ECO:0000256" key="4">
    <source>
        <dbReference type="ARBA" id="ARBA00023002"/>
    </source>
</evidence>
<evidence type="ECO:0000313" key="12">
    <source>
        <dbReference type="Proteomes" id="UP000582016"/>
    </source>
</evidence>
<dbReference type="GO" id="GO:0044550">
    <property type="term" value="P:secondary metabolite biosynthetic process"/>
    <property type="evidence" value="ECO:0007669"/>
    <property type="project" value="TreeGrafter"/>
</dbReference>
<dbReference type="OrthoDB" id="329835at2759"/>
<dbReference type="Pfam" id="PF08659">
    <property type="entry name" value="KR"/>
    <property type="match status" value="1"/>
</dbReference>
<dbReference type="SMART" id="SM00823">
    <property type="entry name" value="PKS_PP"/>
    <property type="match status" value="1"/>
</dbReference>
<evidence type="ECO:0000259" key="10">
    <source>
        <dbReference type="PROSITE" id="PS52019"/>
    </source>
</evidence>
<evidence type="ECO:0000259" key="8">
    <source>
        <dbReference type="PROSITE" id="PS50075"/>
    </source>
</evidence>
<keyword evidence="5" id="KW-0511">Multifunctional enzyme</keyword>
<dbReference type="EMBL" id="JAAOAQ010000762">
    <property type="protein sequence ID" value="KAF5535058.1"/>
    <property type="molecule type" value="Genomic_DNA"/>
</dbReference>
<dbReference type="PROSITE" id="PS50075">
    <property type="entry name" value="CARRIER"/>
    <property type="match status" value="1"/>
</dbReference>
<dbReference type="GO" id="GO:0031177">
    <property type="term" value="F:phosphopantetheine binding"/>
    <property type="evidence" value="ECO:0007669"/>
    <property type="project" value="InterPro"/>
</dbReference>
<dbReference type="SMART" id="SM00827">
    <property type="entry name" value="PKS_AT"/>
    <property type="match status" value="1"/>
</dbReference>
<evidence type="ECO:0000256" key="6">
    <source>
        <dbReference type="PROSITE-ProRule" id="PRU01363"/>
    </source>
</evidence>
<dbReference type="InterPro" id="IPR029063">
    <property type="entry name" value="SAM-dependent_MTases_sf"/>
</dbReference>
<dbReference type="InterPro" id="IPR036291">
    <property type="entry name" value="NAD(P)-bd_dom_sf"/>
</dbReference>
<dbReference type="InterPro" id="IPR020841">
    <property type="entry name" value="PKS_Beta-ketoAc_synthase_dom"/>
</dbReference>
<dbReference type="PANTHER" id="PTHR43775">
    <property type="entry name" value="FATTY ACID SYNTHASE"/>
    <property type="match status" value="1"/>
</dbReference>
<dbReference type="InterPro" id="IPR009081">
    <property type="entry name" value="PP-bd_ACP"/>
</dbReference>
<dbReference type="GO" id="GO:0004312">
    <property type="term" value="F:fatty acid synthase activity"/>
    <property type="evidence" value="ECO:0007669"/>
    <property type="project" value="TreeGrafter"/>
</dbReference>
<evidence type="ECO:0000256" key="2">
    <source>
        <dbReference type="ARBA" id="ARBA00022553"/>
    </source>
</evidence>
<dbReference type="Gene3D" id="1.10.1200.10">
    <property type="entry name" value="ACP-like"/>
    <property type="match status" value="1"/>
</dbReference>
<dbReference type="GO" id="GO:0004315">
    <property type="term" value="F:3-oxoacyl-[acyl-carrier-protein] synthase activity"/>
    <property type="evidence" value="ECO:0007669"/>
    <property type="project" value="InterPro"/>
</dbReference>
<dbReference type="Pfam" id="PF00698">
    <property type="entry name" value="Acyl_transf_1"/>
    <property type="match status" value="1"/>
</dbReference>
<dbReference type="Pfam" id="PF00550">
    <property type="entry name" value="PP-binding"/>
    <property type="match status" value="1"/>
</dbReference>
<dbReference type="InterPro" id="IPR020807">
    <property type="entry name" value="PKS_DH"/>
</dbReference>
<evidence type="ECO:0000256" key="1">
    <source>
        <dbReference type="ARBA" id="ARBA00022450"/>
    </source>
</evidence>
<dbReference type="InterPro" id="IPR014043">
    <property type="entry name" value="Acyl_transferase_dom"/>
</dbReference>
<dbReference type="InterPro" id="IPR016039">
    <property type="entry name" value="Thiolase-like"/>
</dbReference>
<dbReference type="PROSITE" id="PS00012">
    <property type="entry name" value="PHOSPHOPANTETHEINE"/>
    <property type="match status" value="1"/>
</dbReference>
<protein>
    <submittedName>
        <fullName evidence="11">Polyketide synthase</fullName>
    </submittedName>
</protein>
<dbReference type="Pfam" id="PF00109">
    <property type="entry name" value="ketoacyl-synt"/>
    <property type="match status" value="1"/>
</dbReference>
<feature type="region of interest" description="C-terminal hotdog fold" evidence="6">
    <location>
        <begin position="1113"/>
        <end position="1271"/>
    </location>
</feature>
<dbReference type="Proteomes" id="UP000582016">
    <property type="component" value="Unassembled WGS sequence"/>
</dbReference>
<evidence type="ECO:0000256" key="5">
    <source>
        <dbReference type="ARBA" id="ARBA00023268"/>
    </source>
</evidence>
<dbReference type="PANTHER" id="PTHR43775:SF20">
    <property type="entry name" value="HYBRID PKS-NRPS SYNTHETASE APDA"/>
    <property type="match status" value="1"/>
</dbReference>
<dbReference type="SMART" id="SM00822">
    <property type="entry name" value="PKS_KR"/>
    <property type="match status" value="1"/>
</dbReference>
<dbReference type="InterPro" id="IPR016035">
    <property type="entry name" value="Acyl_Trfase/lysoPLipase"/>
</dbReference>
<dbReference type="InterPro" id="IPR014030">
    <property type="entry name" value="Ketoacyl_synth_N"/>
</dbReference>
<dbReference type="PROSITE" id="PS52004">
    <property type="entry name" value="KS3_2"/>
    <property type="match status" value="1"/>
</dbReference>
<feature type="region of interest" description="N-terminal hotdog fold" evidence="6">
    <location>
        <begin position="960"/>
        <end position="1094"/>
    </location>
</feature>
<dbReference type="InterPro" id="IPR018201">
    <property type="entry name" value="Ketoacyl_synth_AS"/>
</dbReference>
<organism evidence="11 12">
    <name type="scientific">Fusarium phyllophilum</name>
    <dbReference type="NCBI Taxonomy" id="47803"/>
    <lineage>
        <taxon>Eukaryota</taxon>
        <taxon>Fungi</taxon>
        <taxon>Dikarya</taxon>
        <taxon>Ascomycota</taxon>
        <taxon>Pezizomycotina</taxon>
        <taxon>Sordariomycetes</taxon>
        <taxon>Hypocreomycetidae</taxon>
        <taxon>Hypocreales</taxon>
        <taxon>Nectriaceae</taxon>
        <taxon>Fusarium</taxon>
        <taxon>Fusarium fujikuroi species complex</taxon>
    </lineage>
</organism>
<dbReference type="Gene3D" id="3.40.50.150">
    <property type="entry name" value="Vaccinia Virus protein VP39"/>
    <property type="match status" value="1"/>
</dbReference>
<dbReference type="CDD" id="cd00833">
    <property type="entry name" value="PKS"/>
    <property type="match status" value="1"/>
</dbReference>
<dbReference type="Pfam" id="PF02801">
    <property type="entry name" value="Ketoacyl-synt_C"/>
    <property type="match status" value="1"/>
</dbReference>
<dbReference type="InterPro" id="IPR020806">
    <property type="entry name" value="PKS_PP-bd"/>
</dbReference>
<name>A0A8H5MNH0_9HYPO</name>
<dbReference type="InterPro" id="IPR049552">
    <property type="entry name" value="PKS_DH_N"/>
</dbReference>
<dbReference type="InterPro" id="IPR057326">
    <property type="entry name" value="KR_dom"/>
</dbReference>
<evidence type="ECO:0000259" key="9">
    <source>
        <dbReference type="PROSITE" id="PS52004"/>
    </source>
</evidence>
<comment type="caution">
    <text evidence="11">The sequence shown here is derived from an EMBL/GenBank/DDBJ whole genome shotgun (WGS) entry which is preliminary data.</text>
</comment>
<dbReference type="SUPFAM" id="SSF47336">
    <property type="entry name" value="ACP-like"/>
    <property type="match status" value="1"/>
</dbReference>
<dbReference type="InterPro" id="IPR016036">
    <property type="entry name" value="Malonyl_transacylase_ACP-bd"/>
</dbReference>
<dbReference type="InterPro" id="IPR001227">
    <property type="entry name" value="Ac_transferase_dom_sf"/>
</dbReference>
<keyword evidence="1" id="KW-0596">Phosphopantetheine</keyword>
<feature type="region of interest" description="Disordered" evidence="7">
    <location>
        <begin position="48"/>
        <end position="82"/>
    </location>
</feature>
<dbReference type="InterPro" id="IPR032821">
    <property type="entry name" value="PKS_assoc"/>
</dbReference>
<dbReference type="SMART" id="SM00826">
    <property type="entry name" value="PKS_DH"/>
    <property type="match status" value="1"/>
</dbReference>
<dbReference type="InterPro" id="IPR006162">
    <property type="entry name" value="Ppantetheine_attach_site"/>
</dbReference>
<dbReference type="SMART" id="SM00825">
    <property type="entry name" value="PKS_KS"/>
    <property type="match status" value="1"/>
</dbReference>
<keyword evidence="2" id="KW-0597">Phosphoprotein</keyword>
<keyword evidence="4" id="KW-0560">Oxidoreductase</keyword>
<dbReference type="Pfam" id="PF16197">
    <property type="entry name" value="KAsynt_C_assoc"/>
    <property type="match status" value="1"/>
</dbReference>
<dbReference type="SUPFAM" id="SSF53335">
    <property type="entry name" value="S-adenosyl-L-methionine-dependent methyltransferases"/>
    <property type="match status" value="1"/>
</dbReference>
<dbReference type="Pfam" id="PF21089">
    <property type="entry name" value="PKS_DH_N"/>
    <property type="match status" value="1"/>
</dbReference>
<evidence type="ECO:0000256" key="7">
    <source>
        <dbReference type="SAM" id="MobiDB-lite"/>
    </source>
</evidence>
<dbReference type="InterPro" id="IPR014031">
    <property type="entry name" value="Ketoacyl_synth_C"/>
</dbReference>
<proteinExistence type="predicted"/>
<evidence type="ECO:0000313" key="11">
    <source>
        <dbReference type="EMBL" id="KAF5535058.1"/>
    </source>
</evidence>
<dbReference type="Gene3D" id="3.40.366.10">
    <property type="entry name" value="Malonyl-Coenzyme A Acyl Carrier Protein, domain 2"/>
    <property type="match status" value="1"/>
</dbReference>
<keyword evidence="12" id="KW-1185">Reference proteome</keyword>
<evidence type="ECO:0000256" key="3">
    <source>
        <dbReference type="ARBA" id="ARBA00022679"/>
    </source>
</evidence>
<dbReference type="Gene3D" id="3.40.50.720">
    <property type="entry name" value="NAD(P)-binding Rossmann-like Domain"/>
    <property type="match status" value="2"/>
</dbReference>
<dbReference type="PROSITE" id="PS00606">
    <property type="entry name" value="KS3_1"/>
    <property type="match status" value="1"/>
</dbReference>
<dbReference type="SUPFAM" id="SSF53901">
    <property type="entry name" value="Thiolase-like"/>
    <property type="match status" value="1"/>
</dbReference>
<reference evidence="11 12" key="1">
    <citation type="submission" date="2020-05" db="EMBL/GenBank/DDBJ databases">
        <title>Identification and distribution of gene clusters putatively required for synthesis of sphingolipid metabolism inhibitors in phylogenetically diverse species of the filamentous fungus Fusarium.</title>
        <authorList>
            <person name="Kim H.-S."/>
            <person name="Busman M."/>
            <person name="Brown D.W."/>
            <person name="Divon H."/>
            <person name="Uhlig S."/>
            <person name="Proctor R.H."/>
        </authorList>
    </citation>
    <scope>NUCLEOTIDE SEQUENCE [LARGE SCALE GENOMIC DNA]</scope>
    <source>
        <strain evidence="11 12">NRRL 13617</strain>
    </source>
</reference>
<keyword evidence="3" id="KW-0808">Transferase</keyword>
<accession>A0A8H5MNH0</accession>
<dbReference type="Gene3D" id="3.40.47.10">
    <property type="match status" value="1"/>
</dbReference>
<dbReference type="InterPro" id="IPR013968">
    <property type="entry name" value="PKS_KR"/>
</dbReference>
<feature type="domain" description="Ketosynthase family 3 (KS3)" evidence="9">
    <location>
        <begin position="21"/>
        <end position="465"/>
    </location>
</feature>
<dbReference type="InterPro" id="IPR036736">
    <property type="entry name" value="ACP-like_sf"/>
</dbReference>
<dbReference type="InterPro" id="IPR042104">
    <property type="entry name" value="PKS_dehydratase_sf"/>
</dbReference>
<dbReference type="SUPFAM" id="SSF51735">
    <property type="entry name" value="NAD(P)-binding Rossmann-fold domains"/>
    <property type="match status" value="1"/>
</dbReference>
<dbReference type="InterPro" id="IPR050091">
    <property type="entry name" value="PKS_NRPS_Biosynth_Enz"/>
</dbReference>
<dbReference type="SUPFAM" id="SSF52151">
    <property type="entry name" value="FabD/lysophospholipase-like"/>
    <property type="match status" value="1"/>
</dbReference>
<dbReference type="GO" id="GO:0016491">
    <property type="term" value="F:oxidoreductase activity"/>
    <property type="evidence" value="ECO:0007669"/>
    <property type="project" value="UniProtKB-KW"/>
</dbReference>
<feature type="active site" description="Proton acceptor; for dehydratase activity" evidence="6">
    <location>
        <position position="992"/>
    </location>
</feature>
<dbReference type="SUPFAM" id="SSF55048">
    <property type="entry name" value="Probable ACP-binding domain of malonyl-CoA ACP transacylase"/>
    <property type="match status" value="1"/>
</dbReference>
<dbReference type="GO" id="GO:0006633">
    <property type="term" value="P:fatty acid biosynthetic process"/>
    <property type="evidence" value="ECO:0007669"/>
    <property type="project" value="InterPro"/>
</dbReference>
<dbReference type="PROSITE" id="PS52019">
    <property type="entry name" value="PKS_MFAS_DH"/>
    <property type="match status" value="1"/>
</dbReference>
<feature type="active site" description="Proton donor; for dehydratase activity" evidence="6">
    <location>
        <position position="1172"/>
    </location>
</feature>
<dbReference type="InterPro" id="IPR049900">
    <property type="entry name" value="PKS_mFAS_DH"/>
</dbReference>